<dbReference type="RefSeq" id="WP_106502869.1">
    <property type="nucleotide sequence ID" value="NZ_PXXO01000007.1"/>
</dbReference>
<evidence type="ECO:0000256" key="1">
    <source>
        <dbReference type="ARBA" id="ARBA00004141"/>
    </source>
</evidence>
<evidence type="ECO:0000256" key="2">
    <source>
        <dbReference type="ARBA" id="ARBA00022448"/>
    </source>
</evidence>
<comment type="caution">
    <text evidence="9">The sequence shown here is derived from an EMBL/GenBank/DDBJ whole genome shotgun (WGS) entry which is preliminary data.</text>
</comment>
<feature type="transmembrane region" description="Helical" evidence="7">
    <location>
        <begin position="499"/>
        <end position="532"/>
    </location>
</feature>
<dbReference type="PANTHER" id="PTHR43652">
    <property type="entry name" value="BASIC AMINO ACID ANTIPORTER YFCC-RELATED"/>
    <property type="match status" value="1"/>
</dbReference>
<dbReference type="InterPro" id="IPR031312">
    <property type="entry name" value="Na/sul_symport_CS"/>
</dbReference>
<keyword evidence="4" id="KW-0677">Repeat</keyword>
<dbReference type="OrthoDB" id="9765532at2"/>
<dbReference type="SUPFAM" id="SSF116726">
    <property type="entry name" value="TrkA C-terminal domain-like"/>
    <property type="match status" value="2"/>
</dbReference>
<feature type="transmembrane region" description="Helical" evidence="7">
    <location>
        <begin position="144"/>
        <end position="169"/>
    </location>
</feature>
<evidence type="ECO:0000256" key="7">
    <source>
        <dbReference type="SAM" id="Phobius"/>
    </source>
</evidence>
<keyword evidence="6 7" id="KW-0472">Membrane</keyword>
<dbReference type="AlphaFoldDB" id="A0A2P7MVI1"/>
<feature type="transmembrane region" description="Helical" evidence="7">
    <location>
        <begin position="12"/>
        <end position="33"/>
    </location>
</feature>
<keyword evidence="3 7" id="KW-0812">Transmembrane</keyword>
<dbReference type="InterPro" id="IPR004680">
    <property type="entry name" value="Cit_transptr-like_dom"/>
</dbReference>
<dbReference type="InterPro" id="IPR051679">
    <property type="entry name" value="DASS-Related_Transporters"/>
</dbReference>
<dbReference type="PANTHER" id="PTHR43652:SF2">
    <property type="entry name" value="BASIC AMINO ACID ANTIPORTER YFCC-RELATED"/>
    <property type="match status" value="1"/>
</dbReference>
<dbReference type="GO" id="GO:0005886">
    <property type="term" value="C:plasma membrane"/>
    <property type="evidence" value="ECO:0007669"/>
    <property type="project" value="TreeGrafter"/>
</dbReference>
<keyword evidence="10" id="KW-1185">Reference proteome</keyword>
<feature type="domain" description="RCK C-terminal" evidence="8">
    <location>
        <begin position="217"/>
        <end position="301"/>
    </location>
</feature>
<feature type="transmembrane region" description="Helical" evidence="7">
    <location>
        <begin position="415"/>
        <end position="448"/>
    </location>
</feature>
<evidence type="ECO:0000256" key="4">
    <source>
        <dbReference type="ARBA" id="ARBA00022737"/>
    </source>
</evidence>
<dbReference type="EMBL" id="PXXO01000007">
    <property type="protein sequence ID" value="PSJ05244.1"/>
    <property type="molecule type" value="Genomic_DNA"/>
</dbReference>
<feature type="transmembrane region" description="Helical" evidence="7">
    <location>
        <begin position="60"/>
        <end position="81"/>
    </location>
</feature>
<evidence type="ECO:0000256" key="6">
    <source>
        <dbReference type="ARBA" id="ARBA00023136"/>
    </source>
</evidence>
<feature type="transmembrane region" description="Helical" evidence="7">
    <location>
        <begin position="584"/>
        <end position="601"/>
    </location>
</feature>
<keyword evidence="2" id="KW-0813">Transport</keyword>
<protein>
    <submittedName>
        <fullName evidence="9">SLC13 family permease</fullName>
    </submittedName>
</protein>
<organism evidence="9 10">
    <name type="scientific">Cyanobium usitatum str. Tous</name>
    <dbReference type="NCBI Taxonomy" id="2116684"/>
    <lineage>
        <taxon>Bacteria</taxon>
        <taxon>Bacillati</taxon>
        <taxon>Cyanobacteriota</taxon>
        <taxon>Cyanophyceae</taxon>
        <taxon>Synechococcales</taxon>
        <taxon>Prochlorococcaceae</taxon>
        <taxon>Cyanobium</taxon>
    </lineage>
</organism>
<evidence type="ECO:0000313" key="10">
    <source>
        <dbReference type="Proteomes" id="UP000243002"/>
    </source>
</evidence>
<dbReference type="Proteomes" id="UP000243002">
    <property type="component" value="Unassembled WGS sequence"/>
</dbReference>
<evidence type="ECO:0000313" key="9">
    <source>
        <dbReference type="EMBL" id="PSJ05244.1"/>
    </source>
</evidence>
<gene>
    <name evidence="9" type="ORF">C7K55_07925</name>
</gene>
<evidence type="ECO:0000256" key="5">
    <source>
        <dbReference type="ARBA" id="ARBA00022989"/>
    </source>
</evidence>
<accession>A0A2P7MVI1</accession>
<evidence type="ECO:0000256" key="3">
    <source>
        <dbReference type="ARBA" id="ARBA00022692"/>
    </source>
</evidence>
<sequence>MNAFLTAAMEPSGAITLAVFALAILLFVTGWLAPEVTGLLAAALLVTFRVLKPDEAVQGFGSPALITLMGLFAVSAGLFRSGGLDRLRALIASDAIRSPKRMIALMVAVVAPISGFIPNTPIVATLLPVVEGWCHRRGVSPSKVLLPLSFATVLGGTISLLGTSTNLLASDVSSQLGFGPLELFSFTAIGIPVWLLGGLYMLWASDRLLPDRGLDDGDLLGSLAREGYLTEVLVPEGSELAGQSLHNSRLQRRYDVDVLELQRGSEVFSAPLADRTLQVGDRLVLRCNRETLLRLQQERTVVLSPPAEQEEALEEMKHPAVTSMRMVEVLLPNGSTITGTSVRDLRFRQRYNATLLAVRRGNQVLRELLGQVVLQAGDVLLLQAPLDAIRGLQANNDLVLLDELEKDMPTTNRKWVAVLVASLVIILPLFKVLNLMAAVLLAVVVMVATGCLRPGELQRSIRWDVILLLGSLSCFSEAMQKTGLAEALAQDLLHGLQGWSAYGVLFVVFVIAQLFTEALSNGTTVVLLMPIATAIAQGLSLPPMAFIFAITFAASQSFLTPIGYQTNLMVFGPGRYRFLDMTRYGAPLTIGLAIVVPWLICRKFGI</sequence>
<dbReference type="GO" id="GO:0008324">
    <property type="term" value="F:monoatomic cation transmembrane transporter activity"/>
    <property type="evidence" value="ECO:0007669"/>
    <property type="project" value="InterPro"/>
</dbReference>
<dbReference type="Gene3D" id="3.30.70.1450">
    <property type="entry name" value="Regulator of K+ conductance, C-terminal domain"/>
    <property type="match status" value="2"/>
</dbReference>
<keyword evidence="5 7" id="KW-1133">Transmembrane helix</keyword>
<name>A0A2P7MVI1_9CYAN</name>
<dbReference type="InterPro" id="IPR006037">
    <property type="entry name" value="RCK_C"/>
</dbReference>
<proteinExistence type="predicted"/>
<feature type="domain" description="RCK C-terminal" evidence="8">
    <location>
        <begin position="314"/>
        <end position="398"/>
    </location>
</feature>
<dbReference type="InterPro" id="IPR036721">
    <property type="entry name" value="RCK_C_sf"/>
</dbReference>
<dbReference type="GO" id="GO:0006813">
    <property type="term" value="P:potassium ion transport"/>
    <property type="evidence" value="ECO:0007669"/>
    <property type="project" value="InterPro"/>
</dbReference>
<dbReference type="Pfam" id="PF03600">
    <property type="entry name" value="CitMHS"/>
    <property type="match status" value="1"/>
</dbReference>
<dbReference type="PROSITE" id="PS01271">
    <property type="entry name" value="NA_SULFATE"/>
    <property type="match status" value="1"/>
</dbReference>
<dbReference type="Pfam" id="PF02080">
    <property type="entry name" value="TrkA_C"/>
    <property type="match status" value="2"/>
</dbReference>
<dbReference type="PROSITE" id="PS51202">
    <property type="entry name" value="RCK_C"/>
    <property type="match status" value="2"/>
</dbReference>
<evidence type="ECO:0000259" key="8">
    <source>
        <dbReference type="PROSITE" id="PS51202"/>
    </source>
</evidence>
<feature type="transmembrane region" description="Helical" evidence="7">
    <location>
        <begin position="181"/>
        <end position="203"/>
    </location>
</feature>
<comment type="subcellular location">
    <subcellularLocation>
        <location evidence="1">Membrane</location>
        <topology evidence="1">Multi-pass membrane protein</topology>
    </subcellularLocation>
</comment>
<reference evidence="9 10" key="1">
    <citation type="journal article" date="2018" name="Environ. Microbiol.">
        <title>Ecological and genomic features of two widespread freshwater picocyanobacteria.</title>
        <authorList>
            <person name="Cabello-Yeves P.J."/>
            <person name="Picazo A."/>
            <person name="Camacho A."/>
            <person name="Callieri C."/>
            <person name="Rosselli R."/>
            <person name="Roda-Garcia J.J."/>
            <person name="Coutinho F.H."/>
            <person name="Rodriguez-Valera F."/>
        </authorList>
    </citation>
    <scope>NUCLEOTIDE SEQUENCE [LARGE SCALE GENOMIC DNA]</scope>
    <source>
        <strain evidence="9 10">Tous</strain>
    </source>
</reference>